<evidence type="ECO:0000313" key="11">
    <source>
        <dbReference type="EMBL" id="PTB48340.1"/>
    </source>
</evidence>
<dbReference type="InterPro" id="IPR020807">
    <property type="entry name" value="PKS_DH"/>
</dbReference>
<dbReference type="InterPro" id="IPR013968">
    <property type="entry name" value="PKS_KR"/>
</dbReference>
<dbReference type="SUPFAM" id="SSF51735">
    <property type="entry name" value="NAD(P)-binding Rossmann-fold domains"/>
    <property type="match status" value="1"/>
</dbReference>
<dbReference type="InterPro" id="IPR049551">
    <property type="entry name" value="PKS_DH_C"/>
</dbReference>
<dbReference type="SMART" id="SM00829">
    <property type="entry name" value="PKS_ER"/>
    <property type="match status" value="1"/>
</dbReference>
<dbReference type="InterPro" id="IPR057326">
    <property type="entry name" value="KR_dom"/>
</dbReference>
<dbReference type="InterPro" id="IPR014030">
    <property type="entry name" value="Ketoacyl_synth_N"/>
</dbReference>
<feature type="region of interest" description="Disordered" evidence="7">
    <location>
        <begin position="475"/>
        <end position="511"/>
    </location>
</feature>
<dbReference type="SMART" id="SM00823">
    <property type="entry name" value="PKS_PP"/>
    <property type="match status" value="1"/>
</dbReference>
<evidence type="ECO:0000259" key="8">
    <source>
        <dbReference type="PROSITE" id="PS50075"/>
    </source>
</evidence>
<dbReference type="InterPro" id="IPR018201">
    <property type="entry name" value="Ketoacyl_synth_AS"/>
</dbReference>
<feature type="region of interest" description="C-terminal hotdog fold" evidence="6">
    <location>
        <begin position="1101"/>
        <end position="1264"/>
    </location>
</feature>
<feature type="domain" description="PKS/mFAS DH" evidence="10">
    <location>
        <begin position="935"/>
        <end position="1264"/>
    </location>
</feature>
<dbReference type="Gene3D" id="1.10.1200.10">
    <property type="entry name" value="ACP-like"/>
    <property type="match status" value="1"/>
</dbReference>
<dbReference type="InterPro" id="IPR020843">
    <property type="entry name" value="ER"/>
</dbReference>
<dbReference type="InterPro" id="IPR049552">
    <property type="entry name" value="PKS_DH_N"/>
</dbReference>
<dbReference type="Gene3D" id="3.90.180.10">
    <property type="entry name" value="Medium-chain alcohol dehydrogenases, catalytic domain"/>
    <property type="match status" value="1"/>
</dbReference>
<dbReference type="InterPro" id="IPR032821">
    <property type="entry name" value="PKS_assoc"/>
</dbReference>
<keyword evidence="4" id="KW-0560">Oxidoreductase</keyword>
<dbReference type="GO" id="GO:0006633">
    <property type="term" value="P:fatty acid biosynthetic process"/>
    <property type="evidence" value="ECO:0007669"/>
    <property type="project" value="InterPro"/>
</dbReference>
<feature type="domain" description="Ketosynthase family 3 (KS3)" evidence="9">
    <location>
        <begin position="18"/>
        <end position="443"/>
    </location>
</feature>
<evidence type="ECO:0000256" key="3">
    <source>
        <dbReference type="ARBA" id="ARBA00022679"/>
    </source>
</evidence>
<dbReference type="InterPro" id="IPR016039">
    <property type="entry name" value="Thiolase-like"/>
</dbReference>
<dbReference type="InterPro" id="IPR050091">
    <property type="entry name" value="PKS_NRPS_Biosynth_Enz"/>
</dbReference>
<dbReference type="GO" id="GO:0004312">
    <property type="term" value="F:fatty acid synthase activity"/>
    <property type="evidence" value="ECO:0007669"/>
    <property type="project" value="TreeGrafter"/>
</dbReference>
<dbReference type="GO" id="GO:0031177">
    <property type="term" value="F:phosphopantetheine binding"/>
    <property type="evidence" value="ECO:0007669"/>
    <property type="project" value="InterPro"/>
</dbReference>
<keyword evidence="5" id="KW-0511">Multifunctional enzyme</keyword>
<organism evidence="11 12">
    <name type="scientific">Trichoderma harzianum CBS 226.95</name>
    <dbReference type="NCBI Taxonomy" id="983964"/>
    <lineage>
        <taxon>Eukaryota</taxon>
        <taxon>Fungi</taxon>
        <taxon>Dikarya</taxon>
        <taxon>Ascomycota</taxon>
        <taxon>Pezizomycotina</taxon>
        <taxon>Sordariomycetes</taxon>
        <taxon>Hypocreomycetidae</taxon>
        <taxon>Hypocreales</taxon>
        <taxon>Hypocreaceae</taxon>
        <taxon>Trichoderma</taxon>
    </lineage>
</organism>
<dbReference type="SMART" id="SM00825">
    <property type="entry name" value="PKS_KS"/>
    <property type="match status" value="1"/>
</dbReference>
<dbReference type="InterPro" id="IPR020806">
    <property type="entry name" value="PKS_PP-bd"/>
</dbReference>
<evidence type="ECO:0000256" key="7">
    <source>
        <dbReference type="SAM" id="MobiDB-lite"/>
    </source>
</evidence>
<dbReference type="InterPro" id="IPR009081">
    <property type="entry name" value="PP-bd_ACP"/>
</dbReference>
<dbReference type="CDD" id="cd00833">
    <property type="entry name" value="PKS"/>
    <property type="match status" value="1"/>
</dbReference>
<dbReference type="InterPro" id="IPR001227">
    <property type="entry name" value="Ac_transferase_dom_sf"/>
</dbReference>
<dbReference type="Gene3D" id="3.40.50.720">
    <property type="entry name" value="NAD(P)-binding Rossmann-like Domain"/>
    <property type="match status" value="1"/>
</dbReference>
<dbReference type="Gene3D" id="3.40.366.10">
    <property type="entry name" value="Malonyl-Coenzyme A Acyl Carrier Protein, domain 2"/>
    <property type="match status" value="2"/>
</dbReference>
<dbReference type="PROSITE" id="PS52004">
    <property type="entry name" value="KS3_2"/>
    <property type="match status" value="1"/>
</dbReference>
<dbReference type="GO" id="GO:0016491">
    <property type="term" value="F:oxidoreductase activity"/>
    <property type="evidence" value="ECO:0007669"/>
    <property type="project" value="UniProtKB-KW"/>
</dbReference>
<dbReference type="SUPFAM" id="SSF47336">
    <property type="entry name" value="ACP-like"/>
    <property type="match status" value="1"/>
</dbReference>
<dbReference type="Gene3D" id="3.30.70.3290">
    <property type="match status" value="1"/>
</dbReference>
<dbReference type="PROSITE" id="PS00012">
    <property type="entry name" value="PHOSPHOPANTETHEINE"/>
    <property type="match status" value="1"/>
</dbReference>
<feature type="compositionally biased region" description="Low complexity" evidence="7">
    <location>
        <begin position="476"/>
        <end position="498"/>
    </location>
</feature>
<dbReference type="SMART" id="SM00826">
    <property type="entry name" value="PKS_DH"/>
    <property type="match status" value="1"/>
</dbReference>
<dbReference type="GeneID" id="36629819"/>
<feature type="active site" description="Proton donor; for dehydratase activity" evidence="6">
    <location>
        <position position="1174"/>
    </location>
</feature>
<proteinExistence type="predicted"/>
<keyword evidence="2" id="KW-0597">Phosphoprotein</keyword>
<evidence type="ECO:0000256" key="1">
    <source>
        <dbReference type="ARBA" id="ARBA00022450"/>
    </source>
</evidence>
<dbReference type="EMBL" id="KZ679700">
    <property type="protein sequence ID" value="PTB48340.1"/>
    <property type="molecule type" value="Genomic_DNA"/>
</dbReference>
<dbReference type="InterPro" id="IPR011032">
    <property type="entry name" value="GroES-like_sf"/>
</dbReference>
<dbReference type="SMART" id="SM00822">
    <property type="entry name" value="PKS_KR"/>
    <property type="match status" value="1"/>
</dbReference>
<dbReference type="Proteomes" id="UP000241690">
    <property type="component" value="Unassembled WGS sequence"/>
</dbReference>
<evidence type="ECO:0000259" key="9">
    <source>
        <dbReference type="PROSITE" id="PS52004"/>
    </source>
</evidence>
<dbReference type="Gene3D" id="3.10.129.110">
    <property type="entry name" value="Polyketide synthase dehydratase"/>
    <property type="match status" value="1"/>
</dbReference>
<dbReference type="InterPro" id="IPR014043">
    <property type="entry name" value="Acyl_transferase_dom"/>
</dbReference>
<dbReference type="Pfam" id="PF00698">
    <property type="entry name" value="Acyl_transf_1"/>
    <property type="match status" value="1"/>
</dbReference>
<dbReference type="RefSeq" id="XP_024768017.1">
    <property type="nucleotide sequence ID" value="XM_024921239.1"/>
</dbReference>
<dbReference type="InterPro" id="IPR049900">
    <property type="entry name" value="PKS_mFAS_DH"/>
</dbReference>
<dbReference type="Pfam" id="PF21089">
    <property type="entry name" value="PKS_DH_N"/>
    <property type="match status" value="1"/>
</dbReference>
<dbReference type="InterPro" id="IPR036736">
    <property type="entry name" value="ACP-like_sf"/>
</dbReference>
<keyword evidence="1" id="KW-0596">Phosphopantetheine</keyword>
<dbReference type="InterPro" id="IPR042104">
    <property type="entry name" value="PKS_dehydratase_sf"/>
</dbReference>
<dbReference type="InterPro" id="IPR020841">
    <property type="entry name" value="PKS_Beta-ketoAc_synthase_dom"/>
</dbReference>
<keyword evidence="12" id="KW-1185">Reference proteome</keyword>
<dbReference type="PROSITE" id="PS50075">
    <property type="entry name" value="CARRIER"/>
    <property type="match status" value="1"/>
</dbReference>
<feature type="region of interest" description="Disordered" evidence="7">
    <location>
        <begin position="1789"/>
        <end position="1827"/>
    </location>
</feature>
<dbReference type="InterPro" id="IPR016035">
    <property type="entry name" value="Acyl_Trfase/lysoPLipase"/>
</dbReference>
<evidence type="ECO:0000256" key="2">
    <source>
        <dbReference type="ARBA" id="ARBA00022553"/>
    </source>
</evidence>
<gene>
    <name evidence="11" type="ORF">M431DRAFT_546993</name>
</gene>
<dbReference type="GO" id="GO:0004315">
    <property type="term" value="F:3-oxoacyl-[acyl-carrier-protein] synthase activity"/>
    <property type="evidence" value="ECO:0007669"/>
    <property type="project" value="InterPro"/>
</dbReference>
<dbReference type="STRING" id="983964.A0A2T3ZU59"/>
<dbReference type="PANTHER" id="PTHR43775">
    <property type="entry name" value="FATTY ACID SYNTHASE"/>
    <property type="match status" value="1"/>
</dbReference>
<dbReference type="InterPro" id="IPR056501">
    <property type="entry name" value="NAD-bd_HRPKS_sdrA"/>
</dbReference>
<feature type="active site" description="Proton acceptor; for dehydratase activity" evidence="6">
    <location>
        <position position="967"/>
    </location>
</feature>
<feature type="domain" description="Carrier" evidence="8">
    <location>
        <begin position="2239"/>
        <end position="2316"/>
    </location>
</feature>
<dbReference type="Pfam" id="PF14765">
    <property type="entry name" value="PS-DH"/>
    <property type="match status" value="1"/>
</dbReference>
<evidence type="ECO:0000313" key="12">
    <source>
        <dbReference type="Proteomes" id="UP000241690"/>
    </source>
</evidence>
<name>A0A2T3ZU59_TRIHA</name>
<dbReference type="InterPro" id="IPR006162">
    <property type="entry name" value="Ppantetheine_attach_site"/>
</dbReference>
<reference evidence="11 12" key="1">
    <citation type="submission" date="2016-07" db="EMBL/GenBank/DDBJ databases">
        <title>Multiple horizontal gene transfer events from other fungi enriched the ability of initially mycotrophic Trichoderma (Ascomycota) to feed on dead plant biomass.</title>
        <authorList>
            <consortium name="DOE Joint Genome Institute"/>
            <person name="Aerts A."/>
            <person name="Atanasova L."/>
            <person name="Chenthamara K."/>
            <person name="Zhang J."/>
            <person name="Grujic M."/>
            <person name="Henrissat B."/>
            <person name="Kuo A."/>
            <person name="Salamov A."/>
            <person name="Lipzen A."/>
            <person name="Labutti K."/>
            <person name="Barry K."/>
            <person name="Miao Y."/>
            <person name="Rahimi M.J."/>
            <person name="Shen Q."/>
            <person name="Grigoriev I.V."/>
            <person name="Kubicek C.P."/>
            <person name="Druzhinina I.S."/>
        </authorList>
    </citation>
    <scope>NUCLEOTIDE SEQUENCE [LARGE SCALE GENOMIC DNA]</scope>
    <source>
        <strain evidence="11 12">CBS 226.95</strain>
    </source>
</reference>
<dbReference type="InterPro" id="IPR014031">
    <property type="entry name" value="Ketoacyl_synth_C"/>
</dbReference>
<dbReference type="PANTHER" id="PTHR43775:SF29">
    <property type="entry name" value="ASPERFURANONE POLYKETIDE SYNTHASE AFOG-RELATED"/>
    <property type="match status" value="1"/>
</dbReference>
<dbReference type="PROSITE" id="PS52019">
    <property type="entry name" value="PKS_MFAS_DH"/>
    <property type="match status" value="1"/>
</dbReference>
<dbReference type="Pfam" id="PF00109">
    <property type="entry name" value="ketoacyl-synt"/>
    <property type="match status" value="1"/>
</dbReference>
<accession>A0A2T3ZU59</accession>
<dbReference type="Pfam" id="PF08659">
    <property type="entry name" value="KR"/>
    <property type="match status" value="1"/>
</dbReference>
<dbReference type="Pfam" id="PF23297">
    <property type="entry name" value="ACP_SdgA_C"/>
    <property type="match status" value="1"/>
</dbReference>
<dbReference type="SUPFAM" id="SSF53901">
    <property type="entry name" value="Thiolase-like"/>
    <property type="match status" value="1"/>
</dbReference>
<evidence type="ECO:0000256" key="4">
    <source>
        <dbReference type="ARBA" id="ARBA00023002"/>
    </source>
</evidence>
<dbReference type="SUPFAM" id="SSF50129">
    <property type="entry name" value="GroES-like"/>
    <property type="match status" value="1"/>
</dbReference>
<dbReference type="PROSITE" id="PS00606">
    <property type="entry name" value="KS3_1"/>
    <property type="match status" value="1"/>
</dbReference>
<dbReference type="GO" id="GO:0030639">
    <property type="term" value="P:polyketide biosynthetic process"/>
    <property type="evidence" value="ECO:0007669"/>
    <property type="project" value="UniProtKB-ARBA"/>
</dbReference>
<feature type="region of interest" description="N-terminal hotdog fold" evidence="6">
    <location>
        <begin position="935"/>
        <end position="1069"/>
    </location>
</feature>
<dbReference type="Pfam" id="PF02801">
    <property type="entry name" value="Ketoacyl-synt_C"/>
    <property type="match status" value="1"/>
</dbReference>
<evidence type="ECO:0000256" key="5">
    <source>
        <dbReference type="ARBA" id="ARBA00023268"/>
    </source>
</evidence>
<dbReference type="InterPro" id="IPR036291">
    <property type="entry name" value="NAD(P)-bd_dom_sf"/>
</dbReference>
<dbReference type="Pfam" id="PF23114">
    <property type="entry name" value="NAD-bd_HRPKS_sdrA"/>
    <property type="match status" value="1"/>
</dbReference>
<dbReference type="Pfam" id="PF16197">
    <property type="entry name" value="KAsynt_C_assoc"/>
    <property type="match status" value="1"/>
</dbReference>
<protein>
    <submittedName>
        <fullName evidence="11">Uncharacterized protein</fullName>
    </submittedName>
</protein>
<dbReference type="SMART" id="SM00827">
    <property type="entry name" value="PKS_AT"/>
    <property type="match status" value="1"/>
</dbReference>
<dbReference type="Gene3D" id="3.40.47.10">
    <property type="match status" value="1"/>
</dbReference>
<sequence length="2324" mass="251238">MEQNKANSQPDTLTNMDDGSIAIVGMACRFANVASPTQFWDMIEKGRSGHGRIPERCFDADAWYHPSRGRRGAVITKSGFFLDDVSHFDAPFFSITASEAAAMDPMQRLGLEVAYETFENAGITMQKLSGSRTAVYSGVMTADYQEIAEGDLFSLGDHPGSGTAKSILANRISWFFDLRGPSLSLDTACSSALYSLHLACQAVQAGECDQALVTGTNLILHPNLMAQFTAMHMITPDGISHTFDESANGYGRGEGVAAVMVKPLKDAIRDGDVVRAVIRATGANFDGKTTGMTVPSGDAQAELIRETYKKAGISMNDTCYFEAHGTGTPLGDPIEMQAIAQTIGAERKASNNGPLYVGSVKPNVGHTEGAAGLAGLIKAVLCLEAGMIPAVTRLKKLNPKLHMDDWNLIAPMENVSWPQAGVRRASVNSFGFGGANAHAILDDALHYLSSRGIHGRHITHPTPLLGHLSINLEHGSSSSSATSSSDSSCSDSEDNSTSIGDDTASEDTPDVEQQDHLFVFSAQDQGSLDKVASGYAEFLKDEPQKDNIATMQSLSHILSEKRTRLDFRSFVVAHSLADLSASLEANQLPRERSSPKDKAIFVFTGQGAQRAGMARELFSDPVFSESIRRSQKVVTACGGDWDIEHMLMTGSAQELGNPLYSQPLCTAIQIGLVDMLSTWNVQPAAVIGHSSGEIAAAYSSGVLSHEDAMYVAYYRGTLSSVVSSRAGIQGSMLAAGISESEAAKYIDGKDSVSIACINSPSNRLRPVRVPMFSSVTEQRIEGSILGGNYWMENMLSPVRFAGALRNLVTGADIHGDELLDTEYSAIIEIGPSKTLQGPIKQILTAISPRLAKKLPYRSMLVAGSHARKTSLEAAGFLWSTGHSIDLGKVNGISAASELDLCMLPRLPSYPWNHENSFWHEHLASHAVRVRKEPRTDLLGMPVDGQNPFEPRWRNILSVAENPWLAHHRVASACLFPAAGYLVMAIEAVLKLAAKDVQKGRVLKGIELTDVTFETGLALQDDGSATDISITLKPYAAMDAVYSFSIYSDSFDQPVRRLVVGSVAATYEGQHQQEDHGFELEVQKQEWEATRVKLLKTQRLAVQPVDVKEFYAKLASIGLEYGPTFQALETIDTVSSENGALSDGAACGTLKVPDTKAIMPMEYEFPHLLHPATLDSAFHLAFAALETQEEMLRPAVPVSIERVFISADLPSSPGSKFLGMASTKRTGKASLVADILFADTEVRGPQIVIESMGLSDVGEASQDAGYATNSVASNLRTADIVWKEDIAMMKLPSHTNIQDSPLLLTSWLECYLHKYANANVLFAGAEKDMDLLETLRSTVASHQRAGGRGKMFSCPIPQADTSEDHTTLPAYMQKSLANGPYDAIILVAHGGRGNSLFLHSIPRLLNPGGQIARLDDNGRIYMQKGDEVSITSSSMLLSTLMPEGVIILERGVNDQNPEALRLRDALTDILGQYGVPVTIQGMGQTPIETTNSYIISLAEYGQSLVYDWGKEDLIQFQSMVASARYVLWLTTGGLMAPDEDGLRYSLTQGLLRTVRAEYPQLVLPHLDISPNSSSLCEDMASIVTKILSMTLPGIDSEVLVETEYAELDNKIFIPRLVRNAAMDAEIELLASNTTSIDIGLNECCQPLRLSTAEGSVQWTPCEPHSSVGPGKVMVETRYVAGSTLETAPMPWAVVGIVRKVGACVSDYHAGDFVIPLDVSMDLDVKTSFIASTSDLLKVPENISATQLAYWITPFIVAHQVLINQQQTTSSASYGLLSNAKMMSQFTSDLGKKLQPNLTPPDSAGHSPLRSSTPELPERQHADTGGVDEDELAGCTILHQMTRSFSRMMRNKTGASGIHLVLSSLQNPATVQHLMASLGPGGRFVAVNPSTNRENNLRAATPRFDVTLERLDTADMDTSNMRISMRAVFGLFSSKTLTLPPLPPSSQKPISEIGQLLDQAQDHRPMIFSLGPQSFVPMLVSGLPTLQQSRLDPSGTYIISGGMGALGLEMADWLCEQGARHILLLSRSGKPNDSALSAIHRLSQQGCRCDVIRCDIISASDVECVASQAKKENWRIRGIIQAAMVLADSPFESMTSEQWNTATAPKVQGSWNLHHALGCHKDLDFFILLSSISGIIGNSAQANYSAGNTFEDALAVHRRHRGFPATSLNLGLVNMDTGNIGSVDDFVKKFPHLASVLVGKKEVKAALQLAIRGIGLNGLQIPSQVVVNYEKAIKSAKTTEEARLIIEDALRVHVAAAMSSDASNIDVDKSVTAYGIDSLKATEVRNWFLKEFDSRLSIFEILSPMPISRLALSILKNSSYSNLVAK</sequence>
<evidence type="ECO:0000256" key="6">
    <source>
        <dbReference type="PROSITE-ProRule" id="PRU01363"/>
    </source>
</evidence>
<dbReference type="SUPFAM" id="SSF52151">
    <property type="entry name" value="FabD/lysophospholipase-like"/>
    <property type="match status" value="1"/>
</dbReference>
<keyword evidence="3" id="KW-0808">Transferase</keyword>
<evidence type="ECO:0000259" key="10">
    <source>
        <dbReference type="PROSITE" id="PS52019"/>
    </source>
</evidence>